<organism evidence="7 8">
    <name type="scientific">Mycolicibacterium grossiae</name>
    <dbReference type="NCBI Taxonomy" id="1552759"/>
    <lineage>
        <taxon>Bacteria</taxon>
        <taxon>Bacillati</taxon>
        <taxon>Actinomycetota</taxon>
        <taxon>Actinomycetes</taxon>
        <taxon>Mycobacteriales</taxon>
        <taxon>Mycobacteriaceae</taxon>
        <taxon>Mycolicibacterium</taxon>
    </lineage>
</organism>
<evidence type="ECO:0000256" key="2">
    <source>
        <dbReference type="ARBA" id="ARBA00022488"/>
    </source>
</evidence>
<dbReference type="AlphaFoldDB" id="A0A1E8Q965"/>
<accession>A0A1E8Q965</accession>
<dbReference type="PANTHER" id="PTHR37817:SF1">
    <property type="entry name" value="N-ACETYLTRANSFERASE EIS"/>
    <property type="match status" value="1"/>
</dbReference>
<dbReference type="Pfam" id="PF17668">
    <property type="entry name" value="Acetyltransf_17"/>
    <property type="match status" value="1"/>
</dbReference>
<feature type="active site" description="Proton donor" evidence="5">
    <location>
        <position position="128"/>
    </location>
</feature>
<feature type="binding site" evidence="5">
    <location>
        <begin position="123"/>
        <end position="124"/>
    </location>
    <ligand>
        <name>acetyl-CoA</name>
        <dbReference type="ChEBI" id="CHEBI:57288"/>
    </ligand>
</feature>
<comment type="similarity">
    <text evidence="1 5">Belongs to the acetyltransferase Eis family.</text>
</comment>
<gene>
    <name evidence="7" type="ORF">BEL07_04510</name>
</gene>
<dbReference type="InterPro" id="IPR000182">
    <property type="entry name" value="GNAT_dom"/>
</dbReference>
<dbReference type="SUPFAM" id="SSF55718">
    <property type="entry name" value="SCP-like"/>
    <property type="match status" value="1"/>
</dbReference>
<dbReference type="Gene3D" id="3.40.630.30">
    <property type="match status" value="2"/>
</dbReference>
<evidence type="ECO:0000313" key="8">
    <source>
        <dbReference type="Proteomes" id="UP000178953"/>
    </source>
</evidence>
<dbReference type="OrthoDB" id="8399956at2"/>
<dbReference type="HAMAP" id="MF_01812">
    <property type="entry name" value="Eis"/>
    <property type="match status" value="1"/>
</dbReference>
<dbReference type="PANTHER" id="PTHR37817">
    <property type="entry name" value="N-ACETYLTRANSFERASE EIS"/>
    <property type="match status" value="1"/>
</dbReference>
<protein>
    <submittedName>
        <fullName evidence="7">GNAT family N-acetyltransferase</fullName>
    </submittedName>
</protein>
<evidence type="ECO:0000256" key="1">
    <source>
        <dbReference type="ARBA" id="ARBA00009213"/>
    </source>
</evidence>
<keyword evidence="2" id="KW-1036">Host cytoplasmic vesicle</keyword>
<dbReference type="PROSITE" id="PS51186">
    <property type="entry name" value="GNAT"/>
    <property type="match status" value="1"/>
</dbReference>
<dbReference type="EMBL" id="MCHX01000007">
    <property type="protein sequence ID" value="OFJ55022.1"/>
    <property type="molecule type" value="Genomic_DNA"/>
</dbReference>
<dbReference type="CDD" id="cd04301">
    <property type="entry name" value="NAT_SF"/>
    <property type="match status" value="1"/>
</dbReference>
<reference evidence="7 8" key="1">
    <citation type="submission" date="2016-09" db="EMBL/GenBank/DDBJ databases">
        <title>genome sequence of Mycobacterium sp. 739 SCH.</title>
        <authorList>
            <person name="Greninger A.L."/>
            <person name="Qin X."/>
            <person name="Jerome K."/>
            <person name="Vora S."/>
            <person name="Quinn K."/>
        </authorList>
    </citation>
    <scope>NUCLEOTIDE SEQUENCE [LARGE SCALE GENOMIC DNA]</scope>
    <source>
        <strain evidence="7 8">SCH</strain>
    </source>
</reference>
<keyword evidence="4 5" id="KW-0012">Acyltransferase</keyword>
<evidence type="ECO:0000256" key="3">
    <source>
        <dbReference type="ARBA" id="ARBA00022679"/>
    </source>
</evidence>
<dbReference type="NCBIfam" id="NF002368">
    <property type="entry name" value="PRK01346.1-5"/>
    <property type="match status" value="1"/>
</dbReference>
<proteinExistence type="inferred from homology"/>
<dbReference type="InterPro" id="IPR051554">
    <property type="entry name" value="Acetyltransferase_Eis"/>
</dbReference>
<comment type="caution">
    <text evidence="7">The sequence shown here is derived from an EMBL/GenBank/DDBJ whole genome shotgun (WGS) entry which is preliminary data.</text>
</comment>
<dbReference type="Gene3D" id="3.30.1050.10">
    <property type="entry name" value="SCP2 sterol-binding domain"/>
    <property type="match status" value="1"/>
</dbReference>
<evidence type="ECO:0000256" key="5">
    <source>
        <dbReference type="HAMAP-Rule" id="MF_01812"/>
    </source>
</evidence>
<keyword evidence="3 5" id="KW-0808">Transferase</keyword>
<name>A0A1E8Q965_9MYCO</name>
<dbReference type="SUPFAM" id="SSF55729">
    <property type="entry name" value="Acyl-CoA N-acyltransferases (Nat)"/>
    <property type="match status" value="1"/>
</dbReference>
<feature type="binding site" evidence="5">
    <location>
        <begin position="95"/>
        <end position="100"/>
    </location>
    <ligand>
        <name>acetyl-CoA</name>
        <dbReference type="ChEBI" id="CHEBI:57288"/>
    </ligand>
</feature>
<dbReference type="RefSeq" id="WP_070351909.1">
    <property type="nucleotide sequence ID" value="NZ_CP043474.1"/>
</dbReference>
<dbReference type="InterPro" id="IPR041380">
    <property type="entry name" value="Acetyltransf_17"/>
</dbReference>
<dbReference type="GO" id="GO:0030649">
    <property type="term" value="P:aminoglycoside antibiotic catabolic process"/>
    <property type="evidence" value="ECO:0007669"/>
    <property type="project" value="TreeGrafter"/>
</dbReference>
<dbReference type="Proteomes" id="UP000178953">
    <property type="component" value="Unassembled WGS sequence"/>
</dbReference>
<dbReference type="InterPro" id="IPR022902">
    <property type="entry name" value="NAcTrfase_Eis"/>
</dbReference>
<feature type="domain" description="N-acetyltransferase" evidence="6">
    <location>
        <begin position="9"/>
        <end position="168"/>
    </location>
</feature>
<dbReference type="InterPro" id="IPR016181">
    <property type="entry name" value="Acyl_CoA_acyltransferase"/>
</dbReference>
<dbReference type="InterPro" id="IPR036527">
    <property type="entry name" value="SCP2_sterol-bd_dom_sf"/>
</dbReference>
<evidence type="ECO:0000256" key="4">
    <source>
        <dbReference type="ARBA" id="ARBA00023315"/>
    </source>
</evidence>
<keyword evidence="8" id="KW-1185">Reference proteome</keyword>
<evidence type="ECO:0000313" key="7">
    <source>
        <dbReference type="EMBL" id="OFJ55022.1"/>
    </source>
</evidence>
<feature type="active site" description="Proton acceptor; via carboxylate" evidence="5">
    <location>
        <position position="403"/>
    </location>
</feature>
<sequence length="403" mass="42662">MTTSAPARPVIRAADDADWPAITVLSAVGFGADQPPEADAAWRSMVAADGVVVACDGPDVVGVALYLDMSLTVPGGAVLPMAGVSDVVVAPTHRRRGVLRDMFTELHRRIADAGPPIAGLTASEGGIYGRFGYGPATVTQSLTVRRRDAAFHAEVPDPGGVRMVRPADHRDRIEEIYERWRLRTPGGLPTPKPLWDDVFADRADARAGGTALFAALHPDGFACYRVHGERPSRTARVTKFAAVTPAAHVALWRALLGLDLMDGVDVTTHPGDPLPYLLTDARRVVTTASVDDLWLRPIDVPAVLRARRYGADLTAVVEVADDALGSGGRYALRVRDGVAECAPTGDPADVHLSRSVLGSLYLGAHRATAFAAAHRLRCDDPALPAALDAAFASDVPAQLGYGF</sequence>
<dbReference type="GO" id="GO:0034069">
    <property type="term" value="F:aminoglycoside N-acetyltransferase activity"/>
    <property type="evidence" value="ECO:0007669"/>
    <property type="project" value="TreeGrafter"/>
</dbReference>
<evidence type="ECO:0000259" key="6">
    <source>
        <dbReference type="PROSITE" id="PS51186"/>
    </source>
</evidence>
<feature type="binding site" evidence="5">
    <location>
        <begin position="87"/>
        <end position="89"/>
    </location>
    <ligand>
        <name>acetyl-CoA</name>
        <dbReference type="ChEBI" id="CHEBI:57288"/>
    </ligand>
</feature>
<comment type="subunit">
    <text evidence="5">Homohexamer; trimer of dimers.</text>
</comment>
<dbReference type="Pfam" id="PF13530">
    <property type="entry name" value="SCP2_2"/>
    <property type="match status" value="1"/>
</dbReference>
<dbReference type="NCBIfam" id="NF002367">
    <property type="entry name" value="PRK01346.1-4"/>
    <property type="match status" value="1"/>
</dbReference>
<dbReference type="InterPro" id="IPR025559">
    <property type="entry name" value="Eis_dom"/>
</dbReference>
<dbReference type="Pfam" id="PF13527">
    <property type="entry name" value="Acetyltransf_9"/>
    <property type="match status" value="1"/>
</dbReference>